<feature type="compositionally biased region" description="Basic and acidic residues" evidence="3">
    <location>
        <begin position="1"/>
        <end position="10"/>
    </location>
</feature>
<keyword evidence="2 4" id="KW-0472">Membrane</keyword>
<keyword evidence="6" id="KW-1185">Reference proteome</keyword>
<organism evidence="5 6">
    <name type="scientific">Mycobacterium bohemicum</name>
    <dbReference type="NCBI Taxonomy" id="56425"/>
    <lineage>
        <taxon>Bacteria</taxon>
        <taxon>Bacillati</taxon>
        <taxon>Actinomycetota</taxon>
        <taxon>Actinomycetes</taxon>
        <taxon>Mycobacteriales</taxon>
        <taxon>Mycobacteriaceae</taxon>
        <taxon>Mycobacterium</taxon>
    </lineage>
</organism>
<evidence type="ECO:0000256" key="4">
    <source>
        <dbReference type="SAM" id="Phobius"/>
    </source>
</evidence>
<reference evidence="5 6" key="1">
    <citation type="submission" date="2016-01" db="EMBL/GenBank/DDBJ databases">
        <title>The new phylogeny of the genus Mycobacterium.</title>
        <authorList>
            <person name="Tarcisio F."/>
            <person name="Conor M."/>
            <person name="Antonella G."/>
            <person name="Elisabetta G."/>
            <person name="Giulia F.S."/>
            <person name="Sara T."/>
            <person name="Anna F."/>
            <person name="Clotilde B."/>
            <person name="Roberto B."/>
            <person name="Veronica D.S."/>
            <person name="Fabio R."/>
            <person name="Monica P."/>
            <person name="Olivier J."/>
            <person name="Enrico T."/>
            <person name="Nicola S."/>
        </authorList>
    </citation>
    <scope>NUCLEOTIDE SEQUENCE [LARGE SCALE GENOMIC DNA]</scope>
    <source>
        <strain evidence="5 6">DSM 44277</strain>
    </source>
</reference>
<protein>
    <recommendedName>
        <fullName evidence="7">Mammalian cell entry protein</fullName>
    </recommendedName>
</protein>
<dbReference type="EMBL" id="LQOK01000038">
    <property type="protein sequence ID" value="ORU97634.1"/>
    <property type="molecule type" value="Genomic_DNA"/>
</dbReference>
<keyword evidence="4" id="KW-1133">Transmembrane helix</keyword>
<feature type="compositionally biased region" description="Pro residues" evidence="3">
    <location>
        <begin position="255"/>
        <end position="271"/>
    </location>
</feature>
<name>A0A1X1R0T8_MYCBE</name>
<evidence type="ECO:0008006" key="7">
    <source>
        <dbReference type="Google" id="ProtNLM"/>
    </source>
</evidence>
<feature type="transmembrane region" description="Helical" evidence="4">
    <location>
        <begin position="83"/>
        <end position="103"/>
    </location>
</feature>
<feature type="region of interest" description="Disordered" evidence="3">
    <location>
        <begin position="236"/>
        <end position="271"/>
    </location>
</feature>
<evidence type="ECO:0000256" key="2">
    <source>
        <dbReference type="ARBA" id="ARBA00023136"/>
    </source>
</evidence>
<dbReference type="Proteomes" id="UP000193990">
    <property type="component" value="Unassembled WGS sequence"/>
</dbReference>
<accession>A0A1X1R0T8</accession>
<gene>
    <name evidence="5" type="ORF">AWB93_16770</name>
</gene>
<evidence type="ECO:0000256" key="1">
    <source>
        <dbReference type="ARBA" id="ARBA00004370"/>
    </source>
</evidence>
<keyword evidence="4" id="KW-0812">Transmembrane</keyword>
<proteinExistence type="predicted"/>
<evidence type="ECO:0000256" key="3">
    <source>
        <dbReference type="SAM" id="MobiDB-lite"/>
    </source>
</evidence>
<dbReference type="GO" id="GO:0016020">
    <property type="term" value="C:membrane"/>
    <property type="evidence" value="ECO:0007669"/>
    <property type="project" value="UniProtKB-SubCell"/>
</dbReference>
<dbReference type="STRING" id="56425.AWB93_16770"/>
<evidence type="ECO:0000313" key="5">
    <source>
        <dbReference type="EMBL" id="ORU97634.1"/>
    </source>
</evidence>
<dbReference type="PANTHER" id="PTHR37042:SF4">
    <property type="entry name" value="OUTER MEMBRANE PROTEIN RV1973"/>
    <property type="match status" value="1"/>
</dbReference>
<feature type="compositionally biased region" description="Low complexity" evidence="3">
    <location>
        <begin position="32"/>
        <end position="57"/>
    </location>
</feature>
<sequence length="271" mass="28458">MTSRRGKEGTDMTDAAISDEKVSDTEPEDAQAEPAADGDGNGAAAATDDSAGDTAGDAADDAAEDARPKGPLGRVWSRRPRRLTRWATAVLVVAALAGAVVGYTKYQQVSGQLAALRRDNADRDAAARLARDYALKSLTYSFEDPDAFFRSVEDGVSQQLKDKYVNATDVLKSIMLQAQVTSSGEVLATDAVAQPGGGSYQVVVSAHQTTRNLQNPTPKVSIILLQVTVNRAGSGWQVGDIGPKTGSHPPVEQQLPPPEPLPAPGKPAPTR</sequence>
<feature type="region of interest" description="Disordered" evidence="3">
    <location>
        <begin position="1"/>
        <end position="75"/>
    </location>
</feature>
<dbReference type="PANTHER" id="PTHR37042">
    <property type="entry name" value="OUTER MEMBRANE PROTEIN RV1973"/>
    <property type="match status" value="1"/>
</dbReference>
<evidence type="ECO:0000313" key="6">
    <source>
        <dbReference type="Proteomes" id="UP000193990"/>
    </source>
</evidence>
<comment type="subcellular location">
    <subcellularLocation>
        <location evidence="1">Membrane</location>
    </subcellularLocation>
</comment>
<comment type="caution">
    <text evidence="5">The sequence shown here is derived from an EMBL/GenBank/DDBJ whole genome shotgun (WGS) entry which is preliminary data.</text>
</comment>
<dbReference type="AlphaFoldDB" id="A0A1X1R0T8"/>